<organism evidence="1 2">
    <name type="scientific">Endozoicomonas euniceicola</name>
    <dbReference type="NCBI Taxonomy" id="1234143"/>
    <lineage>
        <taxon>Bacteria</taxon>
        <taxon>Pseudomonadati</taxon>
        <taxon>Pseudomonadota</taxon>
        <taxon>Gammaproteobacteria</taxon>
        <taxon>Oceanospirillales</taxon>
        <taxon>Endozoicomonadaceae</taxon>
        <taxon>Endozoicomonas</taxon>
    </lineage>
</organism>
<dbReference type="EMBL" id="CP103300">
    <property type="protein sequence ID" value="UYM17113.1"/>
    <property type="molecule type" value="Genomic_DNA"/>
</dbReference>
<evidence type="ECO:0000313" key="1">
    <source>
        <dbReference type="EMBL" id="UYM17113.1"/>
    </source>
</evidence>
<protein>
    <submittedName>
        <fullName evidence="1">Uncharacterized protein</fullName>
    </submittedName>
</protein>
<dbReference type="RefSeq" id="WP_262599573.1">
    <property type="nucleotide sequence ID" value="NZ_CP103300.1"/>
</dbReference>
<sequence>MHYRHIISILLPCLMLSSPVIADPRKGYLILNIQNFNWPAFFKKGNLSLRSNEREGSLPLRRISALPRHISQDRILYRRDPYHNTETIHQIGVEYSIRTGQGSVLFEFDLPDNLYQLDFHGPCPDFSGINFQSRVDFSLLTSWFSWFWSSRPNTNDSENGRRLMYPFGPMTGYDNFWNSEHYSGFTAERSHVIPVELTSGEEEQNSLVYYSLILPHHEQVNLPSPPRLSPPHNGTMRTLLGKLFATFMFASTQSKRHR</sequence>
<keyword evidence="2" id="KW-1185">Reference proteome</keyword>
<name>A0ABY6GYN7_9GAMM</name>
<gene>
    <name evidence="1" type="ORF">NX720_04095</name>
</gene>
<evidence type="ECO:0000313" key="2">
    <source>
        <dbReference type="Proteomes" id="UP001163255"/>
    </source>
</evidence>
<dbReference type="Proteomes" id="UP001163255">
    <property type="component" value="Chromosome"/>
</dbReference>
<reference evidence="1" key="1">
    <citation type="submission" date="2022-10" db="EMBL/GenBank/DDBJ databases">
        <title>Completed Genome Sequence of two octocoral isolated bacterium, Endozoicomonas euniceicola EF212T and Endozoicomonas gorgoniicola PS125T.</title>
        <authorList>
            <person name="Chiou Y.-J."/>
            <person name="Chen Y.-H."/>
        </authorList>
    </citation>
    <scope>NUCLEOTIDE SEQUENCE</scope>
    <source>
        <strain evidence="1">EF212</strain>
    </source>
</reference>
<accession>A0ABY6GYN7</accession>
<proteinExistence type="predicted"/>